<evidence type="ECO:0000256" key="1">
    <source>
        <dbReference type="SAM" id="MobiDB-lite"/>
    </source>
</evidence>
<evidence type="ECO:0000313" key="3">
    <source>
        <dbReference type="EMBL" id="CDZ97974.1"/>
    </source>
</evidence>
<feature type="compositionally biased region" description="Low complexity" evidence="1">
    <location>
        <begin position="138"/>
        <end position="181"/>
    </location>
</feature>
<keyword evidence="2" id="KW-1133">Transmembrane helix</keyword>
<proteinExistence type="predicted"/>
<dbReference type="EMBL" id="LN483273">
    <property type="protein sequence ID" value="CDZ97974.1"/>
    <property type="molecule type" value="Genomic_DNA"/>
</dbReference>
<keyword evidence="2" id="KW-0812">Transmembrane</keyword>
<name>A0A0F7SKK9_PHARH</name>
<sequence>MVMERKVRSEHGEQAYQIQKDAGIRSMITWTIGATVATILAHNTWPFFRKQTLPFKAFLISSATMSGLVIGAEGNLQEFEKNQKKTYNMERRWAKVELAKEGRIATEYEIARWIADHPPSSYPSWSSLGEGKPFAYNSPSTDPTSSTSTPASASVLASAPTGSVSSVPVSDASSPSADSSSQAEHPTMVVRIEGVEDPLELSADK</sequence>
<protein>
    <submittedName>
        <fullName evidence="3">Uncharacterized protein</fullName>
    </submittedName>
</protein>
<organism evidence="3">
    <name type="scientific">Phaffia rhodozyma</name>
    <name type="common">Yeast</name>
    <name type="synonym">Xanthophyllomyces dendrorhous</name>
    <dbReference type="NCBI Taxonomy" id="264483"/>
    <lineage>
        <taxon>Eukaryota</taxon>
        <taxon>Fungi</taxon>
        <taxon>Dikarya</taxon>
        <taxon>Basidiomycota</taxon>
        <taxon>Agaricomycotina</taxon>
        <taxon>Tremellomycetes</taxon>
        <taxon>Cystofilobasidiales</taxon>
        <taxon>Mrakiaceae</taxon>
        <taxon>Phaffia</taxon>
    </lineage>
</organism>
<keyword evidence="2" id="KW-0472">Membrane</keyword>
<feature type="transmembrane region" description="Helical" evidence="2">
    <location>
        <begin position="27"/>
        <end position="45"/>
    </location>
</feature>
<evidence type="ECO:0000256" key="2">
    <source>
        <dbReference type="SAM" id="Phobius"/>
    </source>
</evidence>
<feature type="region of interest" description="Disordered" evidence="1">
    <location>
        <begin position="136"/>
        <end position="205"/>
    </location>
</feature>
<reference evidence="3" key="1">
    <citation type="submission" date="2014-08" db="EMBL/GenBank/DDBJ databases">
        <authorList>
            <person name="Sharma Rahul"/>
            <person name="Thines Marco"/>
        </authorList>
    </citation>
    <scope>NUCLEOTIDE SEQUENCE</scope>
</reference>
<accession>A0A0F7SKK9</accession>
<dbReference type="AlphaFoldDB" id="A0A0F7SKK9"/>